<dbReference type="EMBL" id="OZ075113">
    <property type="protein sequence ID" value="CAL5024307.1"/>
    <property type="molecule type" value="Genomic_DNA"/>
</dbReference>
<feature type="domain" description="DUF6598" evidence="2">
    <location>
        <begin position="149"/>
        <end position="369"/>
    </location>
</feature>
<dbReference type="PANTHER" id="PTHR33065:SF93">
    <property type="entry name" value="DUF6598 DOMAIN-CONTAINING PROTEIN"/>
    <property type="match status" value="1"/>
</dbReference>
<sequence length="391" mass="43773">MADGDVSVYVPRGRRREFARGSCSLRTSSSISDSVVFRGADMLSSAVKEFKEVTGLEHFVDEAERLAKEAERVRYERERARYMEQKLRRQAAEDRIRDSDPKQGGEYYNRFHFRDLTVFDLDKESPRGPMRFTDAVYKTADDYELCEGINVYAVRITTSDVGFPIHVYGTVVARDSLDRMCVCLFRRDRDHCQLINSEEESLILPGPKRGLALISENYVEFDLKIKDHQGQDKELSKGFLTIDEPRNLEGRELESGSLSTRLSTVDVIYGVVENAVEGTIAIEVLQGGFNGKITAHTTSVLNSLVLYDSQVVGAITGGDTGVIKLMQPVISVCVKDMLIIVAQTSDGSTSKRTITFTPNQRSRRRCCNCWCHKGACEGCLVGNGLLSDMLD</sequence>
<evidence type="ECO:0000259" key="2">
    <source>
        <dbReference type="Pfam" id="PF20241"/>
    </source>
</evidence>
<gene>
    <name evidence="3" type="ORF">URODEC1_LOCUS77454</name>
</gene>
<keyword evidence="1" id="KW-0175">Coiled coil</keyword>
<evidence type="ECO:0000313" key="4">
    <source>
        <dbReference type="Proteomes" id="UP001497457"/>
    </source>
</evidence>
<dbReference type="PANTHER" id="PTHR33065">
    <property type="entry name" value="OS07G0486400 PROTEIN"/>
    <property type="match status" value="1"/>
</dbReference>
<reference evidence="3 4" key="2">
    <citation type="submission" date="2024-10" db="EMBL/GenBank/DDBJ databases">
        <authorList>
            <person name="Ryan C."/>
        </authorList>
    </citation>
    <scope>NUCLEOTIDE SEQUENCE [LARGE SCALE GENOMIC DNA]</scope>
</reference>
<protein>
    <recommendedName>
        <fullName evidence="2">DUF6598 domain-containing protein</fullName>
    </recommendedName>
</protein>
<accession>A0ABC9CQC5</accession>
<dbReference type="InterPro" id="IPR046533">
    <property type="entry name" value="DUF6598"/>
</dbReference>
<feature type="coiled-coil region" evidence="1">
    <location>
        <begin position="56"/>
        <end position="95"/>
    </location>
</feature>
<evidence type="ECO:0000256" key="1">
    <source>
        <dbReference type="SAM" id="Coils"/>
    </source>
</evidence>
<dbReference type="AlphaFoldDB" id="A0ABC9CQC5"/>
<name>A0ABC9CQC5_9POAL</name>
<proteinExistence type="predicted"/>
<evidence type="ECO:0000313" key="3">
    <source>
        <dbReference type="EMBL" id="CAL5024307.1"/>
    </source>
</evidence>
<dbReference type="Proteomes" id="UP001497457">
    <property type="component" value="Chromosome 3rd"/>
</dbReference>
<dbReference type="Pfam" id="PF20241">
    <property type="entry name" value="DUF6598"/>
    <property type="match status" value="1"/>
</dbReference>
<reference evidence="4" key="1">
    <citation type="submission" date="2024-06" db="EMBL/GenBank/DDBJ databases">
        <authorList>
            <person name="Ryan C."/>
        </authorList>
    </citation>
    <scope>NUCLEOTIDE SEQUENCE [LARGE SCALE GENOMIC DNA]</scope>
</reference>
<organism evidence="3 4">
    <name type="scientific">Urochloa decumbens</name>
    <dbReference type="NCBI Taxonomy" id="240449"/>
    <lineage>
        <taxon>Eukaryota</taxon>
        <taxon>Viridiplantae</taxon>
        <taxon>Streptophyta</taxon>
        <taxon>Embryophyta</taxon>
        <taxon>Tracheophyta</taxon>
        <taxon>Spermatophyta</taxon>
        <taxon>Magnoliopsida</taxon>
        <taxon>Liliopsida</taxon>
        <taxon>Poales</taxon>
        <taxon>Poaceae</taxon>
        <taxon>PACMAD clade</taxon>
        <taxon>Panicoideae</taxon>
        <taxon>Panicodae</taxon>
        <taxon>Paniceae</taxon>
        <taxon>Melinidinae</taxon>
        <taxon>Urochloa</taxon>
    </lineage>
</organism>
<keyword evidence="4" id="KW-1185">Reference proteome</keyword>